<dbReference type="Pfam" id="PF02608">
    <property type="entry name" value="Bmp"/>
    <property type="match status" value="1"/>
</dbReference>
<dbReference type="AlphaFoldDB" id="A0A644SZ80"/>
<feature type="domain" description="ABC transporter substrate-binding protein PnrA-like" evidence="2">
    <location>
        <begin position="30"/>
        <end position="312"/>
    </location>
</feature>
<protein>
    <submittedName>
        <fullName evidence="3">Purine-binding protein</fullName>
    </submittedName>
</protein>
<sequence>MKKLILGVLVLAIAFSLAAPLAAQAKKPLKIAFVYIGPPGDMGWTYEQDRGRLAAVQHFGNKIETKYIENVPEGPDAERVIRQYAAAGFDMIFTTSFGYMDPTLAVAKDFPKVIFEHCSGYKTAPNMATYFGRIEEARYLTGIIAGRMTKSNIIGYAAAFPIPEVVRGINGFTLGVKSVNPKAQVRVVWTNTWYDPVKEREAAVALLDAGADIIAQHQDTTEPQKAAQERGKFSIGYDSDMGKFVGDSVLASAVWEWSTYYIDTIQKALEGTWKTHEYWGGLKDNVVRLSSLSPKVPASVVAEVEAAKKKILGGWSIFTGPIKDQGGKVVYAAGQVVPDDKQLSMDWFVEGVVGKVQ</sequence>
<evidence type="ECO:0000259" key="2">
    <source>
        <dbReference type="Pfam" id="PF02608"/>
    </source>
</evidence>
<proteinExistence type="predicted"/>
<dbReference type="CDD" id="cd19963">
    <property type="entry name" value="PBP1_BMP-like"/>
    <property type="match status" value="1"/>
</dbReference>
<gene>
    <name evidence="3" type="ORF">SDC9_04487</name>
</gene>
<dbReference type="InterPro" id="IPR052910">
    <property type="entry name" value="ABC-Purine-Binding"/>
</dbReference>
<dbReference type="InterPro" id="IPR003760">
    <property type="entry name" value="PnrA-like"/>
</dbReference>
<dbReference type="GO" id="GO:0005886">
    <property type="term" value="C:plasma membrane"/>
    <property type="evidence" value="ECO:0007669"/>
    <property type="project" value="InterPro"/>
</dbReference>
<reference evidence="3" key="1">
    <citation type="submission" date="2019-08" db="EMBL/GenBank/DDBJ databases">
        <authorList>
            <person name="Kucharzyk K."/>
            <person name="Murdoch R.W."/>
            <person name="Higgins S."/>
            <person name="Loffler F."/>
        </authorList>
    </citation>
    <scope>NUCLEOTIDE SEQUENCE</scope>
</reference>
<evidence type="ECO:0000256" key="1">
    <source>
        <dbReference type="ARBA" id="ARBA00022729"/>
    </source>
</evidence>
<dbReference type="Gene3D" id="3.40.50.2300">
    <property type="match status" value="2"/>
</dbReference>
<keyword evidence="1" id="KW-0732">Signal</keyword>
<name>A0A644SZ80_9ZZZZ</name>
<dbReference type="PANTHER" id="PTHR43208">
    <property type="entry name" value="ABC TRANSPORTER SUBSTRATE-BINDING PROTEIN"/>
    <property type="match status" value="1"/>
</dbReference>
<evidence type="ECO:0000313" key="3">
    <source>
        <dbReference type="EMBL" id="MPL58941.1"/>
    </source>
</evidence>
<accession>A0A644SZ80</accession>
<organism evidence="3">
    <name type="scientific">bioreactor metagenome</name>
    <dbReference type="NCBI Taxonomy" id="1076179"/>
    <lineage>
        <taxon>unclassified sequences</taxon>
        <taxon>metagenomes</taxon>
        <taxon>ecological metagenomes</taxon>
    </lineage>
</organism>
<dbReference type="EMBL" id="VSSQ01000008">
    <property type="protein sequence ID" value="MPL58941.1"/>
    <property type="molecule type" value="Genomic_DNA"/>
</dbReference>
<comment type="caution">
    <text evidence="3">The sequence shown here is derived from an EMBL/GenBank/DDBJ whole genome shotgun (WGS) entry which is preliminary data.</text>
</comment>
<dbReference type="PANTHER" id="PTHR43208:SF1">
    <property type="entry name" value="ABC TRANSPORTER SUBSTRATE-BINDING PROTEIN"/>
    <property type="match status" value="1"/>
</dbReference>